<keyword evidence="2" id="KW-1185">Reference proteome</keyword>
<evidence type="ECO:0000313" key="1">
    <source>
        <dbReference type="EMBL" id="KAG8186326.1"/>
    </source>
</evidence>
<sequence>MLFRCGYILNGENPEHGQGVSSSARVRAFQASYSSYAHHIAHRKGYHTAANHAGHMQSRRIQHARSQRY</sequence>
<accession>A0AAV6URY7</accession>
<dbReference type="Proteomes" id="UP000827092">
    <property type="component" value="Unassembled WGS sequence"/>
</dbReference>
<gene>
    <name evidence="1" type="ORF">JTE90_005858</name>
</gene>
<protein>
    <submittedName>
        <fullName evidence="1">Uncharacterized protein</fullName>
    </submittedName>
</protein>
<proteinExistence type="predicted"/>
<evidence type="ECO:0000313" key="2">
    <source>
        <dbReference type="Proteomes" id="UP000827092"/>
    </source>
</evidence>
<organism evidence="1 2">
    <name type="scientific">Oedothorax gibbosus</name>
    <dbReference type="NCBI Taxonomy" id="931172"/>
    <lineage>
        <taxon>Eukaryota</taxon>
        <taxon>Metazoa</taxon>
        <taxon>Ecdysozoa</taxon>
        <taxon>Arthropoda</taxon>
        <taxon>Chelicerata</taxon>
        <taxon>Arachnida</taxon>
        <taxon>Araneae</taxon>
        <taxon>Araneomorphae</taxon>
        <taxon>Entelegynae</taxon>
        <taxon>Araneoidea</taxon>
        <taxon>Linyphiidae</taxon>
        <taxon>Erigoninae</taxon>
        <taxon>Oedothorax</taxon>
    </lineage>
</organism>
<name>A0AAV6URY7_9ARAC</name>
<reference evidence="1 2" key="1">
    <citation type="journal article" date="2022" name="Nat. Ecol. Evol.">
        <title>A masculinizing supergene underlies an exaggerated male reproductive morph in a spider.</title>
        <authorList>
            <person name="Hendrickx F."/>
            <person name="De Corte Z."/>
            <person name="Sonet G."/>
            <person name="Van Belleghem S.M."/>
            <person name="Kostlbacher S."/>
            <person name="Vangestel C."/>
        </authorList>
    </citation>
    <scope>NUCLEOTIDE SEQUENCE [LARGE SCALE GENOMIC DNA]</scope>
    <source>
        <strain evidence="1">W744_W776</strain>
    </source>
</reference>
<dbReference type="AlphaFoldDB" id="A0AAV6URY7"/>
<comment type="caution">
    <text evidence="1">The sequence shown here is derived from an EMBL/GenBank/DDBJ whole genome shotgun (WGS) entry which is preliminary data.</text>
</comment>
<dbReference type="EMBL" id="JAFNEN010000305">
    <property type="protein sequence ID" value="KAG8186326.1"/>
    <property type="molecule type" value="Genomic_DNA"/>
</dbReference>